<feature type="transmembrane region" description="Helical" evidence="9">
    <location>
        <begin position="20"/>
        <end position="44"/>
    </location>
</feature>
<dbReference type="GO" id="GO:0005886">
    <property type="term" value="C:plasma membrane"/>
    <property type="evidence" value="ECO:0007669"/>
    <property type="project" value="UniProtKB-SubCell"/>
</dbReference>
<feature type="transmembrane region" description="Helical" evidence="9">
    <location>
        <begin position="409"/>
        <end position="429"/>
    </location>
</feature>
<dbReference type="Gene3D" id="1.20.1070.10">
    <property type="entry name" value="Rhodopsin 7-helix transmembrane proteins"/>
    <property type="match status" value="2"/>
</dbReference>
<keyword evidence="5" id="KW-0297">G-protein coupled receptor</keyword>
<evidence type="ECO:0000256" key="2">
    <source>
        <dbReference type="ARBA" id="ARBA00022475"/>
    </source>
</evidence>
<feature type="transmembrane region" description="Helical" evidence="9">
    <location>
        <begin position="333"/>
        <end position="356"/>
    </location>
</feature>
<dbReference type="PANTHER" id="PTHR22750">
    <property type="entry name" value="G-PROTEIN COUPLED RECEPTOR"/>
    <property type="match status" value="1"/>
</dbReference>
<feature type="transmembrane region" description="Helical" evidence="9">
    <location>
        <begin position="484"/>
        <end position="504"/>
    </location>
</feature>
<feature type="transmembrane region" description="Helical" evidence="9">
    <location>
        <begin position="132"/>
        <end position="152"/>
    </location>
</feature>
<evidence type="ECO:0000313" key="11">
    <source>
        <dbReference type="Ensembl" id="ENSTNIP00000018454.1"/>
    </source>
</evidence>
<feature type="transmembrane region" description="Helical" evidence="9">
    <location>
        <begin position="441"/>
        <end position="463"/>
    </location>
</feature>
<sequence length="562" mass="62763">MSNSSQALSLLVPLDSFGNVLILLLNISLATAIVGLNTSVWLCILLNKALRRENRFMYMLSSCLSDICTGVSYFYVGVIDVNETFVSPTRTFHIVPTFLGLSFMAILAAQADRYHAVVSPLKYSQRMTRNRTLGVISAYWIYAFFIVAVSNMVTGSTARKITGYGVFIGNIFAVTIMIGLNIRLFIIARFQLDKEPPSEERESKRASVHLILVVAFLFLGAWLPLLFHVTVCNFTVCFTFRNEGTDPFRILPRINAALTPVMYIRGCTALKEMLLTQMSNSSQALALLVPLDSFGNVLILLLNISLATAIVGLNASVWLCILLNKALRRENRFMYMLSSCLSDICTGVSYFYVGVIDVNETFVSPTRTFHIVPTFLGLSFMAILAAQADRYHAVVSPLKYSQRMTRNRTLGVISAYWIYAFFIVAVSNMVTGSTARKITGYGVFIGNIFAVTIMIGLNIRLFIIARFQLDKEPPSEERESKRASVHLILVVAFLFLGAWLPLLFHVTVCNFTVCFTFRNEGTDPFRILPRINAALTPVMYIRGCTALKEMLLTQGRADITMT</sequence>
<dbReference type="GO" id="GO:0004930">
    <property type="term" value="F:G protein-coupled receptor activity"/>
    <property type="evidence" value="ECO:0007669"/>
    <property type="project" value="UniProtKB-KW"/>
</dbReference>
<evidence type="ECO:0000256" key="4">
    <source>
        <dbReference type="ARBA" id="ARBA00022989"/>
    </source>
</evidence>
<dbReference type="InterPro" id="IPR000276">
    <property type="entry name" value="GPCR_Rhodpsn"/>
</dbReference>
<evidence type="ECO:0000256" key="5">
    <source>
        <dbReference type="ARBA" id="ARBA00023040"/>
    </source>
</evidence>
<dbReference type="InParanoid" id="H3DD61"/>
<evidence type="ECO:0000259" key="10">
    <source>
        <dbReference type="PROSITE" id="PS50262"/>
    </source>
</evidence>
<feature type="transmembrane region" description="Helical" evidence="9">
    <location>
        <begin position="91"/>
        <end position="111"/>
    </location>
</feature>
<evidence type="ECO:0000256" key="1">
    <source>
        <dbReference type="ARBA" id="ARBA00004651"/>
    </source>
</evidence>
<dbReference type="PROSITE" id="PS50262">
    <property type="entry name" value="G_PROTEIN_RECEP_F1_2"/>
    <property type="match status" value="2"/>
</dbReference>
<feature type="domain" description="G-protein coupled receptors family 1 profile" evidence="10">
    <location>
        <begin position="313"/>
        <end position="540"/>
    </location>
</feature>
<dbReference type="SUPFAM" id="SSF81321">
    <property type="entry name" value="Family A G protein-coupled receptor-like"/>
    <property type="match status" value="2"/>
</dbReference>
<evidence type="ECO:0000256" key="8">
    <source>
        <dbReference type="ARBA" id="ARBA00023224"/>
    </source>
</evidence>
<dbReference type="Proteomes" id="UP000007303">
    <property type="component" value="Unassembled WGS sequence"/>
</dbReference>
<name>H3DD61_TETNG</name>
<evidence type="ECO:0000256" key="6">
    <source>
        <dbReference type="ARBA" id="ARBA00023136"/>
    </source>
</evidence>
<evidence type="ECO:0000256" key="9">
    <source>
        <dbReference type="SAM" id="Phobius"/>
    </source>
</evidence>
<evidence type="ECO:0000313" key="12">
    <source>
        <dbReference type="Proteomes" id="UP000007303"/>
    </source>
</evidence>
<reference evidence="12" key="1">
    <citation type="journal article" date="2004" name="Nature">
        <title>Genome duplication in the teleost fish Tetraodon nigroviridis reveals the early vertebrate proto-karyotype.</title>
        <authorList>
            <person name="Jaillon O."/>
            <person name="Aury J.-M."/>
            <person name="Brunet F."/>
            <person name="Petit J.-L."/>
            <person name="Stange-Thomann N."/>
            <person name="Mauceli E."/>
            <person name="Bouneau L."/>
            <person name="Fischer C."/>
            <person name="Ozouf-Costaz C."/>
            <person name="Bernot A."/>
            <person name="Nicaud S."/>
            <person name="Jaffe D."/>
            <person name="Fisher S."/>
            <person name="Lutfalla G."/>
            <person name="Dossat C."/>
            <person name="Segurens B."/>
            <person name="Dasilva C."/>
            <person name="Salanoubat M."/>
            <person name="Levy M."/>
            <person name="Boudet N."/>
            <person name="Castellano S."/>
            <person name="Anthouard V."/>
            <person name="Jubin C."/>
            <person name="Castelli V."/>
            <person name="Katinka M."/>
            <person name="Vacherie B."/>
            <person name="Biemont C."/>
            <person name="Skalli Z."/>
            <person name="Cattolico L."/>
            <person name="Poulain J."/>
            <person name="De Berardinis V."/>
            <person name="Cruaud C."/>
            <person name="Duprat S."/>
            <person name="Brottier P."/>
            <person name="Coutanceau J.-P."/>
            <person name="Gouzy J."/>
            <person name="Parra G."/>
            <person name="Lardier G."/>
            <person name="Chapple C."/>
            <person name="McKernan K.J."/>
            <person name="McEwan P."/>
            <person name="Bosak S."/>
            <person name="Kellis M."/>
            <person name="Volff J.-N."/>
            <person name="Guigo R."/>
            <person name="Zody M.C."/>
            <person name="Mesirov J."/>
            <person name="Lindblad-Toh K."/>
            <person name="Birren B."/>
            <person name="Nusbaum C."/>
            <person name="Kahn D."/>
            <person name="Robinson-Rechavi M."/>
            <person name="Laudet V."/>
            <person name="Schachter V."/>
            <person name="Quetier F."/>
            <person name="Saurin W."/>
            <person name="Scarpelli C."/>
            <person name="Wincker P."/>
            <person name="Lander E.S."/>
            <person name="Weissenbach J."/>
            <person name="Roest Crollius H."/>
        </authorList>
    </citation>
    <scope>NUCLEOTIDE SEQUENCE [LARGE SCALE GENOMIC DNA]</scope>
</reference>
<keyword evidence="6 9" id="KW-0472">Membrane</keyword>
<evidence type="ECO:0000256" key="3">
    <source>
        <dbReference type="ARBA" id="ARBA00022692"/>
    </source>
</evidence>
<accession>H3DD61</accession>
<keyword evidence="8" id="KW-0807">Transducer</keyword>
<organism evidence="11 12">
    <name type="scientific">Tetraodon nigroviridis</name>
    <name type="common">Spotted green pufferfish</name>
    <name type="synonym">Chelonodon nigroviridis</name>
    <dbReference type="NCBI Taxonomy" id="99883"/>
    <lineage>
        <taxon>Eukaryota</taxon>
        <taxon>Metazoa</taxon>
        <taxon>Chordata</taxon>
        <taxon>Craniata</taxon>
        <taxon>Vertebrata</taxon>
        <taxon>Euteleostomi</taxon>
        <taxon>Actinopterygii</taxon>
        <taxon>Neopterygii</taxon>
        <taxon>Teleostei</taxon>
        <taxon>Neoteleostei</taxon>
        <taxon>Acanthomorphata</taxon>
        <taxon>Eupercaria</taxon>
        <taxon>Tetraodontiformes</taxon>
        <taxon>Tetradontoidea</taxon>
        <taxon>Tetraodontidae</taxon>
        <taxon>Tetraodon</taxon>
    </lineage>
</organism>
<feature type="transmembrane region" description="Helical" evidence="9">
    <location>
        <begin position="56"/>
        <end position="79"/>
    </location>
</feature>
<dbReference type="Ensembl" id="ENSTNIT00000018680.1">
    <property type="protein sequence ID" value="ENSTNIP00000018454.1"/>
    <property type="gene ID" value="ENSTNIG00000015388.1"/>
</dbReference>
<dbReference type="HOGENOM" id="CLU_484799_0_0_1"/>
<keyword evidence="4 9" id="KW-1133">Transmembrane helix</keyword>
<dbReference type="InterPro" id="IPR017452">
    <property type="entry name" value="GPCR_Rhodpsn_7TM"/>
</dbReference>
<feature type="transmembrane region" description="Helical" evidence="9">
    <location>
        <begin position="164"/>
        <end position="186"/>
    </location>
</feature>
<feature type="transmembrane region" description="Helical" evidence="9">
    <location>
        <begin position="368"/>
        <end position="388"/>
    </location>
</feature>
<reference evidence="11" key="3">
    <citation type="submission" date="2025-09" db="UniProtKB">
        <authorList>
            <consortium name="Ensembl"/>
        </authorList>
    </citation>
    <scope>IDENTIFICATION</scope>
</reference>
<keyword evidence="12" id="KW-1185">Reference proteome</keyword>
<protein>
    <recommendedName>
        <fullName evidence="10">G-protein coupled receptors family 1 profile domain-containing protein</fullName>
    </recommendedName>
</protein>
<keyword evidence="2" id="KW-1003">Cell membrane</keyword>
<keyword evidence="7" id="KW-0675">Receptor</keyword>
<dbReference type="Pfam" id="PF00001">
    <property type="entry name" value="7tm_1"/>
    <property type="match status" value="2"/>
</dbReference>
<comment type="subcellular location">
    <subcellularLocation>
        <location evidence="1">Cell membrane</location>
        <topology evidence="1">Multi-pass membrane protein</topology>
    </subcellularLocation>
</comment>
<feature type="transmembrane region" description="Helical" evidence="9">
    <location>
        <begin position="297"/>
        <end position="321"/>
    </location>
</feature>
<keyword evidence="3 9" id="KW-0812">Transmembrane</keyword>
<feature type="domain" description="G-protein coupled receptors family 1 profile" evidence="10">
    <location>
        <begin position="36"/>
        <end position="263"/>
    </location>
</feature>
<reference evidence="11" key="2">
    <citation type="submission" date="2025-08" db="UniProtKB">
        <authorList>
            <consortium name="Ensembl"/>
        </authorList>
    </citation>
    <scope>IDENTIFICATION</scope>
</reference>
<dbReference type="GeneTree" id="ENSGT00390000010435"/>
<dbReference type="AlphaFoldDB" id="H3DD61"/>
<proteinExistence type="predicted"/>
<evidence type="ECO:0000256" key="7">
    <source>
        <dbReference type="ARBA" id="ARBA00023170"/>
    </source>
</evidence>
<feature type="transmembrane region" description="Helical" evidence="9">
    <location>
        <begin position="206"/>
        <end position="225"/>
    </location>
</feature>